<dbReference type="PIRSF" id="PIRSF000390">
    <property type="entry name" value="PLP_StrS"/>
    <property type="match status" value="1"/>
</dbReference>
<keyword evidence="3 4" id="KW-0663">Pyridoxal phosphate</keyword>
<dbReference type="CDD" id="cd00616">
    <property type="entry name" value="AHBA_syn"/>
    <property type="match status" value="1"/>
</dbReference>
<dbReference type="SUPFAM" id="SSF53383">
    <property type="entry name" value="PLP-dependent transferases"/>
    <property type="match status" value="1"/>
</dbReference>
<dbReference type="PANTHER" id="PTHR30244:SF34">
    <property type="entry name" value="DTDP-4-AMINO-4,6-DIDEOXYGALACTOSE TRANSAMINASE"/>
    <property type="match status" value="1"/>
</dbReference>
<dbReference type="EMBL" id="QGNZ01000002">
    <property type="protein sequence ID" value="PWS28184.1"/>
    <property type="molecule type" value="Genomic_DNA"/>
</dbReference>
<dbReference type="Gene3D" id="3.40.640.10">
    <property type="entry name" value="Type I PLP-dependent aspartate aminotransferase-like (Major domain)"/>
    <property type="match status" value="1"/>
</dbReference>
<protein>
    <submittedName>
        <fullName evidence="5">Aminotransferase</fullName>
    </submittedName>
</protein>
<dbReference type="RefSeq" id="WP_109925943.1">
    <property type="nucleotide sequence ID" value="NZ_QGNZ01000002.1"/>
</dbReference>
<evidence type="ECO:0000256" key="3">
    <source>
        <dbReference type="PIRSR" id="PIRSR000390-2"/>
    </source>
</evidence>
<accession>A0A317ENI8</accession>
<dbReference type="InterPro" id="IPR015422">
    <property type="entry name" value="PyrdxlP-dep_Trfase_small"/>
</dbReference>
<evidence type="ECO:0000256" key="2">
    <source>
        <dbReference type="PIRSR" id="PIRSR000390-1"/>
    </source>
</evidence>
<reference evidence="5 6" key="1">
    <citation type="submission" date="2018-05" db="EMBL/GenBank/DDBJ databases">
        <title>Pedobacter paludis sp. nov., isolated from wetland soil.</title>
        <authorList>
            <person name="Zhang Y."/>
            <person name="Wang G."/>
        </authorList>
    </citation>
    <scope>NUCLEOTIDE SEQUENCE [LARGE SCALE GENOMIC DNA]</scope>
    <source>
        <strain evidence="5 6">KCTC22721</strain>
    </source>
</reference>
<comment type="similarity">
    <text evidence="1 4">Belongs to the DegT/DnrJ/EryC1 family.</text>
</comment>
<gene>
    <name evidence="5" type="ORF">DHW03_11585</name>
</gene>
<dbReference type="GO" id="GO:0008483">
    <property type="term" value="F:transaminase activity"/>
    <property type="evidence" value="ECO:0007669"/>
    <property type="project" value="UniProtKB-KW"/>
</dbReference>
<comment type="caution">
    <text evidence="5">The sequence shown here is derived from an EMBL/GenBank/DDBJ whole genome shotgun (WGS) entry which is preliminary data.</text>
</comment>
<evidence type="ECO:0000256" key="1">
    <source>
        <dbReference type="ARBA" id="ARBA00037999"/>
    </source>
</evidence>
<dbReference type="InterPro" id="IPR000653">
    <property type="entry name" value="DegT/StrS_aminotransferase"/>
</dbReference>
<dbReference type="AlphaFoldDB" id="A0A317ENI8"/>
<name>A0A317ENI8_9SPHI</name>
<dbReference type="GO" id="GO:0030170">
    <property type="term" value="F:pyridoxal phosphate binding"/>
    <property type="evidence" value="ECO:0007669"/>
    <property type="project" value="TreeGrafter"/>
</dbReference>
<feature type="modified residue" description="N6-(pyridoxal phosphate)lysine" evidence="3">
    <location>
        <position position="182"/>
    </location>
</feature>
<dbReference type="InterPro" id="IPR015421">
    <property type="entry name" value="PyrdxlP-dep_Trfase_major"/>
</dbReference>
<dbReference type="GO" id="GO:0000271">
    <property type="term" value="P:polysaccharide biosynthetic process"/>
    <property type="evidence" value="ECO:0007669"/>
    <property type="project" value="TreeGrafter"/>
</dbReference>
<dbReference type="PANTHER" id="PTHR30244">
    <property type="entry name" value="TRANSAMINASE"/>
    <property type="match status" value="1"/>
</dbReference>
<organism evidence="5 6">
    <name type="scientific">Pedobacter yonginense</name>
    <dbReference type="NCBI Taxonomy" id="651869"/>
    <lineage>
        <taxon>Bacteria</taxon>
        <taxon>Pseudomonadati</taxon>
        <taxon>Bacteroidota</taxon>
        <taxon>Sphingobacteriia</taxon>
        <taxon>Sphingobacteriales</taxon>
        <taxon>Sphingobacteriaceae</taxon>
        <taxon>Pedobacter</taxon>
    </lineage>
</organism>
<sequence length="373" mass="41420">MIRLSKSVVGKQEADAVAKVIIEDGYLGMGSEVGKFEKEIASYLEIAETNVVCVNSGTAALHLAVDAVTNPGDEVLAPSLTFLSSYQAVSACGAVPVSCEVYEDTLTINLEDAESKITSKTKAILAVHYASNLVNLVKLHELAKKYNLRVIEDAAHAFGCEYKNQKIGSFGDIICFSFDGIKNITSGEGGAIITSDKVVLDIVKDTRLLGIEKDSEKRYAGTRSWDFDVKRQGFRYHMSNIFAAIGRVQLTRFESEFAPKRIALCAEYKLRLANVKDLEVLSYDSNSRIISHIFPIKVKNNRRDDLKFFLESKNIPTGIHYKPNHLLSLYSSGAVLPITERIYTEILTLPLHPELTTQEVEEICELIKQFLDN</sequence>
<evidence type="ECO:0000313" key="6">
    <source>
        <dbReference type="Proteomes" id="UP000245379"/>
    </source>
</evidence>
<keyword evidence="6" id="KW-1185">Reference proteome</keyword>
<keyword evidence="5" id="KW-0808">Transferase</keyword>
<dbReference type="Gene3D" id="3.90.1150.10">
    <property type="entry name" value="Aspartate Aminotransferase, domain 1"/>
    <property type="match status" value="1"/>
</dbReference>
<evidence type="ECO:0000256" key="4">
    <source>
        <dbReference type="RuleBase" id="RU004508"/>
    </source>
</evidence>
<feature type="active site" description="Proton acceptor" evidence="2">
    <location>
        <position position="182"/>
    </location>
</feature>
<evidence type="ECO:0000313" key="5">
    <source>
        <dbReference type="EMBL" id="PWS28184.1"/>
    </source>
</evidence>
<proteinExistence type="inferred from homology"/>
<dbReference type="Proteomes" id="UP000245379">
    <property type="component" value="Unassembled WGS sequence"/>
</dbReference>
<dbReference type="InterPro" id="IPR015424">
    <property type="entry name" value="PyrdxlP-dep_Trfase"/>
</dbReference>
<dbReference type="Pfam" id="PF01041">
    <property type="entry name" value="DegT_DnrJ_EryC1"/>
    <property type="match status" value="1"/>
</dbReference>
<keyword evidence="5" id="KW-0032">Aminotransferase</keyword>
<dbReference type="OrthoDB" id="9810913at2"/>